<keyword evidence="2" id="KW-0732">Signal</keyword>
<protein>
    <submittedName>
        <fullName evidence="3">Uncharacterized protein</fullName>
    </submittedName>
</protein>
<evidence type="ECO:0000256" key="1">
    <source>
        <dbReference type="SAM" id="MobiDB-lite"/>
    </source>
</evidence>
<gene>
    <name evidence="3" type="ORF">EII35_13630</name>
</gene>
<organism evidence="3 4">
    <name type="scientific">Arachnia propionica</name>
    <dbReference type="NCBI Taxonomy" id="1750"/>
    <lineage>
        <taxon>Bacteria</taxon>
        <taxon>Bacillati</taxon>
        <taxon>Actinomycetota</taxon>
        <taxon>Actinomycetes</taxon>
        <taxon>Propionibacteriales</taxon>
        <taxon>Propionibacteriaceae</taxon>
        <taxon>Arachnia</taxon>
    </lineage>
</organism>
<feature type="region of interest" description="Disordered" evidence="1">
    <location>
        <begin position="18"/>
        <end position="50"/>
    </location>
</feature>
<comment type="caution">
    <text evidence="3">The sequence shown here is derived from an EMBL/GenBank/DDBJ whole genome shotgun (WGS) entry which is preliminary data.</text>
</comment>
<feature type="compositionally biased region" description="Pro residues" evidence="1">
    <location>
        <begin position="19"/>
        <end position="48"/>
    </location>
</feature>
<name>A0A3P1WNY5_9ACTN</name>
<reference evidence="3 4" key="1">
    <citation type="submission" date="2018-11" db="EMBL/GenBank/DDBJ databases">
        <title>Genomes From Bacteria Associated with the Canine Oral Cavity: a Test Case for Automated Genome-Based Taxonomic Assignment.</title>
        <authorList>
            <person name="Coil D.A."/>
            <person name="Jospin G."/>
            <person name="Darling A.E."/>
            <person name="Wallis C."/>
            <person name="Davis I.J."/>
            <person name="Harris S."/>
            <person name="Eisen J.A."/>
            <person name="Holcombe L.J."/>
            <person name="O'Flynn C."/>
        </authorList>
    </citation>
    <scope>NUCLEOTIDE SEQUENCE [LARGE SCALE GENOMIC DNA]</scope>
    <source>
        <strain evidence="3 4">OH2822_COT-296</strain>
    </source>
</reference>
<proteinExistence type="predicted"/>
<evidence type="ECO:0000313" key="4">
    <source>
        <dbReference type="Proteomes" id="UP000280935"/>
    </source>
</evidence>
<feature type="signal peptide" evidence="2">
    <location>
        <begin position="1"/>
        <end position="19"/>
    </location>
</feature>
<evidence type="ECO:0000313" key="3">
    <source>
        <dbReference type="EMBL" id="RRD48282.1"/>
    </source>
</evidence>
<dbReference type="AlphaFoldDB" id="A0A3P1WNY5"/>
<evidence type="ECO:0000256" key="2">
    <source>
        <dbReference type="SAM" id="SignalP"/>
    </source>
</evidence>
<dbReference type="Proteomes" id="UP000280935">
    <property type="component" value="Unassembled WGS sequence"/>
</dbReference>
<dbReference type="OrthoDB" id="3730812at2"/>
<dbReference type="EMBL" id="RQYT01000046">
    <property type="protein sequence ID" value="RRD48282.1"/>
    <property type="molecule type" value="Genomic_DNA"/>
</dbReference>
<dbReference type="RefSeq" id="WP_125229014.1">
    <property type="nucleotide sequence ID" value="NZ_RQYT01000046.1"/>
</dbReference>
<accession>A0A3P1WNY5</accession>
<feature type="chain" id="PRO_5018216376" evidence="2">
    <location>
        <begin position="20"/>
        <end position="443"/>
    </location>
</feature>
<sequence length="443" mass="47022">MRRRSFLLASAALTLPACSPGPGPRPVIPPEPPLPTVAPPPSAPPTPDAVPRAFAGTPVWPTSGQRASIHALHRHHLCGAVFLSADDDQQPRSLPVVVDLTGPTTLAVLGAGGTFTTHEVDPGSLTDKAQIDEFGPELILVRAVMDDDHAYVVVAHPHHTHENPEKDHADLHLLKIALGDGAVTASLSLHEGFPDTTRWWLSLSLSADGATLLVAGADPQGRHQPPHCFGVRVASADLAVQFDASTAIPDTASKVSVEGDALHVLDETAGDSLVVLANGRVVPMPRSQLPHVVGDSCYLNLAENSFVLRNLGTDEDTALSDLNRGLLHDLGRPAIWTRDPLLFAYAPDSREPQASAWIPGVAAPALSWSGNRLPIPSMVARFRDVIYHDASQPHDDTLVLQSMTTGELIDATPWGAHGLALAVSAWGVATDEVFMPATEWVRS</sequence>